<dbReference type="Pfam" id="PF02080">
    <property type="entry name" value="TrkA_C"/>
    <property type="match status" value="1"/>
</dbReference>
<dbReference type="Pfam" id="PF00999">
    <property type="entry name" value="Na_H_Exchanger"/>
    <property type="match status" value="1"/>
</dbReference>
<dbReference type="Proteomes" id="UP000823914">
    <property type="component" value="Unassembled WGS sequence"/>
</dbReference>
<keyword evidence="7 10" id="KW-1133">Transmembrane helix</keyword>
<evidence type="ECO:0000256" key="10">
    <source>
        <dbReference type="SAM" id="Phobius"/>
    </source>
</evidence>
<feature type="domain" description="RCK C-terminal" evidence="11">
    <location>
        <begin position="403"/>
        <end position="484"/>
    </location>
</feature>
<accession>A0A9E2NYI6</accession>
<sequence>MTSSLILIFGILILIGTFASKIGNRFGVPVLLVFLGIGMVAGSDILGFVSLDNYVFTRDLANLALIFILFDSGFSTKRENLKKYAGAALSLATLGVILTAISIGILIYFLLDIPWVNAFLIGSIISSTDAAAVMTIMRERPVKNHVSATLEIESAANDPMAILLTTFMINILLLKGMPSSSEYVLFVVQLVWQFAGGILIARIGSWVGIKLFNKFKSANQSMYYVLYIGVVLTIFGVADLVKANGTIAVFFTGYTMGNSKFVFKRGLSHFISGISTFANMIVFLLLGLLVFPKSMVKVWSSGLILSAVLMFAARPLAVFLCTLPFKFSIKDKLFISWGGLKGAVPIILATYPVAVGLDKDGLIFNIVFFVVSLSCLLQGTTLSALAKLLKLSVPPQVHSPYSIELFALDKTEIEIIDTQIHEGSPFVGKKLMDLFLPEDMVISSIMREGKIISPRGNTVIHNNDIVFFMGHRDEIEQVIAHGGGEIPVVKNDIEGADKESIEKIV</sequence>
<dbReference type="NCBIfam" id="NF003715">
    <property type="entry name" value="PRK05326.1-2"/>
    <property type="match status" value="1"/>
</dbReference>
<evidence type="ECO:0000256" key="6">
    <source>
        <dbReference type="ARBA" id="ARBA00022692"/>
    </source>
</evidence>
<feature type="transmembrane region" description="Helical" evidence="10">
    <location>
        <begin position="303"/>
        <end position="325"/>
    </location>
</feature>
<feature type="transmembrane region" description="Helical" evidence="10">
    <location>
        <begin position="84"/>
        <end position="109"/>
    </location>
</feature>
<evidence type="ECO:0000313" key="12">
    <source>
        <dbReference type="EMBL" id="MBU3849260.1"/>
    </source>
</evidence>
<keyword evidence="3" id="KW-0050">Antiport</keyword>
<evidence type="ECO:0000256" key="9">
    <source>
        <dbReference type="ARBA" id="ARBA00023136"/>
    </source>
</evidence>
<keyword evidence="5" id="KW-0630">Potassium</keyword>
<dbReference type="InterPro" id="IPR036721">
    <property type="entry name" value="RCK_C_sf"/>
</dbReference>
<dbReference type="InterPro" id="IPR006153">
    <property type="entry name" value="Cation/H_exchanger_TM"/>
</dbReference>
<comment type="subcellular location">
    <subcellularLocation>
        <location evidence="1">Cell membrane</location>
        <topology evidence="1">Multi-pass membrane protein</topology>
    </subcellularLocation>
</comment>
<dbReference type="GO" id="GO:1902600">
    <property type="term" value="P:proton transmembrane transport"/>
    <property type="evidence" value="ECO:0007669"/>
    <property type="project" value="InterPro"/>
</dbReference>
<keyword evidence="9 10" id="KW-0472">Membrane</keyword>
<dbReference type="GO" id="GO:0005886">
    <property type="term" value="C:plasma membrane"/>
    <property type="evidence" value="ECO:0007669"/>
    <property type="project" value="UniProtKB-SubCell"/>
</dbReference>
<evidence type="ECO:0000313" key="13">
    <source>
        <dbReference type="Proteomes" id="UP000823914"/>
    </source>
</evidence>
<evidence type="ECO:0000256" key="5">
    <source>
        <dbReference type="ARBA" id="ARBA00022538"/>
    </source>
</evidence>
<evidence type="ECO:0000256" key="3">
    <source>
        <dbReference type="ARBA" id="ARBA00022449"/>
    </source>
</evidence>
<keyword evidence="8" id="KW-0406">Ion transport</keyword>
<comment type="caution">
    <text evidence="12">The sequence shown here is derived from an EMBL/GenBank/DDBJ whole genome shotgun (WGS) entry which is preliminary data.</text>
</comment>
<proteinExistence type="predicted"/>
<dbReference type="NCBIfam" id="NF003716">
    <property type="entry name" value="PRK05326.1-3"/>
    <property type="match status" value="1"/>
</dbReference>
<evidence type="ECO:0000256" key="4">
    <source>
        <dbReference type="ARBA" id="ARBA00022475"/>
    </source>
</evidence>
<keyword evidence="5" id="KW-0633">Potassium transport</keyword>
<evidence type="ECO:0000256" key="7">
    <source>
        <dbReference type="ARBA" id="ARBA00022989"/>
    </source>
</evidence>
<reference evidence="12" key="1">
    <citation type="journal article" date="2021" name="PeerJ">
        <title>Extensive microbial diversity within the chicken gut microbiome revealed by metagenomics and culture.</title>
        <authorList>
            <person name="Gilroy R."/>
            <person name="Ravi A."/>
            <person name="Getino M."/>
            <person name="Pursley I."/>
            <person name="Horton D.L."/>
            <person name="Alikhan N.F."/>
            <person name="Baker D."/>
            <person name="Gharbi K."/>
            <person name="Hall N."/>
            <person name="Watson M."/>
            <person name="Adriaenssens E.M."/>
            <person name="Foster-Nyarko E."/>
            <person name="Jarju S."/>
            <person name="Secka A."/>
            <person name="Antonio M."/>
            <person name="Oren A."/>
            <person name="Chaudhuri R.R."/>
            <person name="La Ragione R."/>
            <person name="Hildebrand F."/>
            <person name="Pallen M.J."/>
        </authorList>
    </citation>
    <scope>NUCLEOTIDE SEQUENCE</scope>
    <source>
        <strain evidence="12">Gambia15-2214</strain>
    </source>
</reference>
<reference evidence="12" key="2">
    <citation type="submission" date="2021-04" db="EMBL/GenBank/DDBJ databases">
        <authorList>
            <person name="Gilroy R."/>
        </authorList>
    </citation>
    <scope>NUCLEOTIDE SEQUENCE</scope>
    <source>
        <strain evidence="12">Gambia15-2214</strain>
    </source>
</reference>
<dbReference type="GO" id="GO:0006813">
    <property type="term" value="P:potassium ion transport"/>
    <property type="evidence" value="ECO:0007669"/>
    <property type="project" value="UniProtKB-KW"/>
</dbReference>
<protein>
    <submittedName>
        <fullName evidence="12">Potassium/proton antiporter</fullName>
    </submittedName>
</protein>
<feature type="transmembrane region" description="Helical" evidence="10">
    <location>
        <begin position="222"/>
        <end position="241"/>
    </location>
</feature>
<dbReference type="PANTHER" id="PTHR32507">
    <property type="entry name" value="NA(+)/H(+) ANTIPORTER 1"/>
    <property type="match status" value="1"/>
</dbReference>
<feature type="transmembrane region" description="Helical" evidence="10">
    <location>
        <begin position="337"/>
        <end position="357"/>
    </location>
</feature>
<keyword evidence="4" id="KW-1003">Cell membrane</keyword>
<name>A0A9E2NYI6_9SPIR</name>
<keyword evidence="2" id="KW-0813">Transport</keyword>
<feature type="transmembrane region" description="Helical" evidence="10">
    <location>
        <begin position="183"/>
        <end position="201"/>
    </location>
</feature>
<dbReference type="GO" id="GO:0015297">
    <property type="term" value="F:antiporter activity"/>
    <property type="evidence" value="ECO:0007669"/>
    <property type="project" value="UniProtKB-KW"/>
</dbReference>
<dbReference type="InterPro" id="IPR006037">
    <property type="entry name" value="RCK_C"/>
</dbReference>
<dbReference type="PANTHER" id="PTHR32507:SF7">
    <property type="entry name" value="K(+)_H(+) ANTIPORTER NHAP2"/>
    <property type="match status" value="1"/>
</dbReference>
<feature type="transmembrane region" description="Helical" evidence="10">
    <location>
        <begin position="158"/>
        <end position="177"/>
    </location>
</feature>
<feature type="transmembrane region" description="Helical" evidence="10">
    <location>
        <begin position="363"/>
        <end position="386"/>
    </location>
</feature>
<dbReference type="InterPro" id="IPR038770">
    <property type="entry name" value="Na+/solute_symporter_sf"/>
</dbReference>
<keyword evidence="6 10" id="KW-0812">Transmembrane</keyword>
<dbReference type="Gene3D" id="1.20.1530.20">
    <property type="match status" value="1"/>
</dbReference>
<dbReference type="EMBL" id="JAHLFV010000039">
    <property type="protein sequence ID" value="MBU3849260.1"/>
    <property type="molecule type" value="Genomic_DNA"/>
</dbReference>
<dbReference type="GO" id="GO:0008324">
    <property type="term" value="F:monoatomic cation transmembrane transporter activity"/>
    <property type="evidence" value="ECO:0007669"/>
    <property type="project" value="InterPro"/>
</dbReference>
<evidence type="ECO:0000259" key="11">
    <source>
        <dbReference type="PROSITE" id="PS51202"/>
    </source>
</evidence>
<evidence type="ECO:0000256" key="2">
    <source>
        <dbReference type="ARBA" id="ARBA00022448"/>
    </source>
</evidence>
<feature type="transmembrane region" description="Helical" evidence="10">
    <location>
        <begin position="270"/>
        <end position="291"/>
    </location>
</feature>
<gene>
    <name evidence="12" type="ORF">IAA16_01700</name>
</gene>
<evidence type="ECO:0000256" key="1">
    <source>
        <dbReference type="ARBA" id="ARBA00004651"/>
    </source>
</evidence>
<evidence type="ECO:0000256" key="8">
    <source>
        <dbReference type="ARBA" id="ARBA00023065"/>
    </source>
</evidence>
<feature type="transmembrane region" description="Helical" evidence="10">
    <location>
        <begin position="29"/>
        <end position="51"/>
    </location>
</feature>
<dbReference type="Gene3D" id="3.30.70.1450">
    <property type="entry name" value="Regulator of K+ conductance, C-terminal domain"/>
    <property type="match status" value="1"/>
</dbReference>
<feature type="transmembrane region" description="Helical" evidence="10">
    <location>
        <begin position="115"/>
        <end position="137"/>
    </location>
</feature>
<dbReference type="PROSITE" id="PS51202">
    <property type="entry name" value="RCK_C"/>
    <property type="match status" value="1"/>
</dbReference>
<dbReference type="SUPFAM" id="SSF116726">
    <property type="entry name" value="TrkA C-terminal domain-like"/>
    <property type="match status" value="1"/>
</dbReference>
<organism evidence="12 13">
    <name type="scientific">Candidatus Treponema excrementipullorum</name>
    <dbReference type="NCBI Taxonomy" id="2838768"/>
    <lineage>
        <taxon>Bacteria</taxon>
        <taxon>Pseudomonadati</taxon>
        <taxon>Spirochaetota</taxon>
        <taxon>Spirochaetia</taxon>
        <taxon>Spirochaetales</taxon>
        <taxon>Treponemataceae</taxon>
        <taxon>Treponema</taxon>
    </lineage>
</organism>
<dbReference type="AlphaFoldDB" id="A0A9E2NYI6"/>